<reference evidence="1" key="1">
    <citation type="journal article" date="2016" name="Ticks Tick Borne Dis.">
        <title>De novo assembly and annotation of the salivary gland transcriptome of Rhipicephalus appendiculatus male and female ticks during blood feeding.</title>
        <authorList>
            <person name="de Castro M.H."/>
            <person name="de Klerk D."/>
            <person name="Pienaar R."/>
            <person name="Latif A.A."/>
            <person name="Rees D.J."/>
            <person name="Mans B.J."/>
        </authorList>
    </citation>
    <scope>NUCLEOTIDE SEQUENCE</scope>
    <source>
        <tissue evidence="1">Salivary glands</tissue>
    </source>
</reference>
<name>A0A131YL19_RHIAP</name>
<proteinExistence type="predicted"/>
<dbReference type="GO" id="GO:0003676">
    <property type="term" value="F:nucleic acid binding"/>
    <property type="evidence" value="ECO:0007669"/>
    <property type="project" value="InterPro"/>
</dbReference>
<dbReference type="InterPro" id="IPR036397">
    <property type="entry name" value="RNaseH_sf"/>
</dbReference>
<dbReference type="PANTHER" id="PTHR46060:SF1">
    <property type="entry name" value="MARINER MOS1 TRANSPOSASE-LIKE PROTEIN"/>
    <property type="match status" value="1"/>
</dbReference>
<dbReference type="InterPro" id="IPR052709">
    <property type="entry name" value="Transposase-MT_Hybrid"/>
</dbReference>
<protein>
    <submittedName>
        <fullName evidence="1">Histone-lysine N-methyltransferase SETMAR</fullName>
    </submittedName>
</protein>
<dbReference type="PANTHER" id="PTHR46060">
    <property type="entry name" value="MARINER MOS1 TRANSPOSASE-LIKE PROTEIN"/>
    <property type="match status" value="1"/>
</dbReference>
<dbReference type="GO" id="GO:0008168">
    <property type="term" value="F:methyltransferase activity"/>
    <property type="evidence" value="ECO:0007669"/>
    <property type="project" value="UniProtKB-KW"/>
</dbReference>
<keyword evidence="1" id="KW-0808">Transferase</keyword>
<dbReference type="EMBL" id="GEDV01009309">
    <property type="protein sequence ID" value="JAP79248.1"/>
    <property type="molecule type" value="Transcribed_RNA"/>
</dbReference>
<dbReference type="GO" id="GO:0032259">
    <property type="term" value="P:methylation"/>
    <property type="evidence" value="ECO:0007669"/>
    <property type="project" value="UniProtKB-KW"/>
</dbReference>
<sequence length="147" mass="17084">MYMKLGYIIMNQKVRLRAQFRTHHPQKLRNVYVNHELVSNASNNREHVRWGSHSFHSKRRNCERCELLLCAAKKPEIRFKHSGKLRKGVILQQDNARPHSAKRTANTINELGLELPEPPLRSPNLAPSDFHMLGALKEKDSLLMQKS</sequence>
<organism evidence="1">
    <name type="scientific">Rhipicephalus appendiculatus</name>
    <name type="common">Brown ear tick</name>
    <dbReference type="NCBI Taxonomy" id="34631"/>
    <lineage>
        <taxon>Eukaryota</taxon>
        <taxon>Metazoa</taxon>
        <taxon>Ecdysozoa</taxon>
        <taxon>Arthropoda</taxon>
        <taxon>Chelicerata</taxon>
        <taxon>Arachnida</taxon>
        <taxon>Acari</taxon>
        <taxon>Parasitiformes</taxon>
        <taxon>Ixodida</taxon>
        <taxon>Ixodoidea</taxon>
        <taxon>Ixodidae</taxon>
        <taxon>Rhipicephalinae</taxon>
        <taxon>Rhipicephalus</taxon>
        <taxon>Rhipicephalus</taxon>
    </lineage>
</organism>
<accession>A0A131YL19</accession>
<dbReference type="AlphaFoldDB" id="A0A131YL19"/>
<dbReference type="Gene3D" id="3.30.420.10">
    <property type="entry name" value="Ribonuclease H-like superfamily/Ribonuclease H"/>
    <property type="match status" value="1"/>
</dbReference>
<evidence type="ECO:0000313" key="1">
    <source>
        <dbReference type="EMBL" id="JAP79248.1"/>
    </source>
</evidence>
<keyword evidence="1" id="KW-0489">Methyltransferase</keyword>